<evidence type="ECO:0000313" key="4">
    <source>
        <dbReference type="Proteomes" id="UP000275078"/>
    </source>
</evidence>
<feature type="domain" description="Reverse transcriptase/retrotransposon-derived protein RNase H-like" evidence="2">
    <location>
        <begin position="51"/>
        <end position="151"/>
    </location>
</feature>
<feature type="non-terminal residue" evidence="3">
    <location>
        <position position="163"/>
    </location>
</feature>
<sequence>PTNSKELGGFLGLANFYRRFVKHFAKIATPLYTITNYRPHTFRKAWQEHPQLEVAFNAVKNSLCTDPVIVAPEPGNREFRVLVDASNYALGATLRQIQTVKGKPVERTIAFHSRKLSGPESRYSAYERELLAVKDTVLHWHHYLSGGHFTVFCDHRTVKHALQ</sequence>
<dbReference type="AlphaFoldDB" id="A0A3N4HDS6"/>
<keyword evidence="1" id="KW-0511">Multifunctional enzyme</keyword>
<feature type="non-terminal residue" evidence="3">
    <location>
        <position position="1"/>
    </location>
</feature>
<dbReference type="InterPro" id="IPR041577">
    <property type="entry name" value="RT_RNaseH_2"/>
</dbReference>
<evidence type="ECO:0000259" key="2">
    <source>
        <dbReference type="Pfam" id="PF17919"/>
    </source>
</evidence>
<dbReference type="PANTHER" id="PTHR37984">
    <property type="entry name" value="PROTEIN CBG26694"/>
    <property type="match status" value="1"/>
</dbReference>
<dbReference type="Proteomes" id="UP000275078">
    <property type="component" value="Unassembled WGS sequence"/>
</dbReference>
<dbReference type="CDD" id="cd09274">
    <property type="entry name" value="RNase_HI_RT_Ty3"/>
    <property type="match status" value="1"/>
</dbReference>
<evidence type="ECO:0000256" key="1">
    <source>
        <dbReference type="ARBA" id="ARBA00023268"/>
    </source>
</evidence>
<dbReference type="InterPro" id="IPR050951">
    <property type="entry name" value="Retrovirus_Pol_polyprotein"/>
</dbReference>
<dbReference type="Gene3D" id="3.30.70.270">
    <property type="match status" value="1"/>
</dbReference>
<dbReference type="InterPro" id="IPR043128">
    <property type="entry name" value="Rev_trsase/Diguanyl_cyclase"/>
</dbReference>
<dbReference type="EMBL" id="ML119963">
    <property type="protein sequence ID" value="RPA71168.1"/>
    <property type="molecule type" value="Genomic_DNA"/>
</dbReference>
<keyword evidence="4" id="KW-1185">Reference proteome</keyword>
<accession>A0A3N4HDS6</accession>
<reference evidence="3 4" key="1">
    <citation type="journal article" date="2018" name="Nat. Ecol. Evol.">
        <title>Pezizomycetes genomes reveal the molecular basis of ectomycorrhizal truffle lifestyle.</title>
        <authorList>
            <person name="Murat C."/>
            <person name="Payen T."/>
            <person name="Noel B."/>
            <person name="Kuo A."/>
            <person name="Morin E."/>
            <person name="Chen J."/>
            <person name="Kohler A."/>
            <person name="Krizsan K."/>
            <person name="Balestrini R."/>
            <person name="Da Silva C."/>
            <person name="Montanini B."/>
            <person name="Hainaut M."/>
            <person name="Levati E."/>
            <person name="Barry K.W."/>
            <person name="Belfiori B."/>
            <person name="Cichocki N."/>
            <person name="Clum A."/>
            <person name="Dockter R.B."/>
            <person name="Fauchery L."/>
            <person name="Guy J."/>
            <person name="Iotti M."/>
            <person name="Le Tacon F."/>
            <person name="Lindquist E.A."/>
            <person name="Lipzen A."/>
            <person name="Malagnac F."/>
            <person name="Mello A."/>
            <person name="Molinier V."/>
            <person name="Miyauchi S."/>
            <person name="Poulain J."/>
            <person name="Riccioni C."/>
            <person name="Rubini A."/>
            <person name="Sitrit Y."/>
            <person name="Splivallo R."/>
            <person name="Traeger S."/>
            <person name="Wang M."/>
            <person name="Zifcakova L."/>
            <person name="Wipf D."/>
            <person name="Zambonelli A."/>
            <person name="Paolocci F."/>
            <person name="Nowrousian M."/>
            <person name="Ottonello S."/>
            <person name="Baldrian P."/>
            <person name="Spatafora J.W."/>
            <person name="Henrissat B."/>
            <person name="Nagy L.G."/>
            <person name="Aury J.M."/>
            <person name="Wincker P."/>
            <person name="Grigoriev I.V."/>
            <person name="Bonfante P."/>
            <person name="Martin F.M."/>
        </authorList>
    </citation>
    <scope>NUCLEOTIDE SEQUENCE [LARGE SCALE GENOMIC DNA]</scope>
    <source>
        <strain evidence="3 4">RN42</strain>
    </source>
</reference>
<evidence type="ECO:0000313" key="3">
    <source>
        <dbReference type="EMBL" id="RPA71168.1"/>
    </source>
</evidence>
<protein>
    <submittedName>
        <fullName evidence="3">DNA/RNA polymerase</fullName>
    </submittedName>
</protein>
<gene>
    <name evidence="3" type="ORF">BJ508DRAFT_200230</name>
</gene>
<dbReference type="SUPFAM" id="SSF56672">
    <property type="entry name" value="DNA/RNA polymerases"/>
    <property type="match status" value="1"/>
</dbReference>
<name>A0A3N4HDS6_ASCIM</name>
<dbReference type="OrthoDB" id="5550292at2759"/>
<proteinExistence type="predicted"/>
<organism evidence="3 4">
    <name type="scientific">Ascobolus immersus RN42</name>
    <dbReference type="NCBI Taxonomy" id="1160509"/>
    <lineage>
        <taxon>Eukaryota</taxon>
        <taxon>Fungi</taxon>
        <taxon>Dikarya</taxon>
        <taxon>Ascomycota</taxon>
        <taxon>Pezizomycotina</taxon>
        <taxon>Pezizomycetes</taxon>
        <taxon>Pezizales</taxon>
        <taxon>Ascobolaceae</taxon>
        <taxon>Ascobolus</taxon>
    </lineage>
</organism>
<dbReference type="PANTHER" id="PTHR37984:SF5">
    <property type="entry name" value="PROTEIN NYNRIN-LIKE"/>
    <property type="match status" value="1"/>
</dbReference>
<dbReference type="InterPro" id="IPR043502">
    <property type="entry name" value="DNA/RNA_pol_sf"/>
</dbReference>
<dbReference type="GO" id="GO:0003824">
    <property type="term" value="F:catalytic activity"/>
    <property type="evidence" value="ECO:0007669"/>
    <property type="project" value="UniProtKB-KW"/>
</dbReference>
<dbReference type="STRING" id="1160509.A0A3N4HDS6"/>
<dbReference type="Pfam" id="PF17919">
    <property type="entry name" value="RT_RNaseH_2"/>
    <property type="match status" value="1"/>
</dbReference>